<dbReference type="PANTHER" id="PTHR46600">
    <property type="entry name" value="THAP DOMAIN-CONTAINING"/>
    <property type="match status" value="1"/>
</dbReference>
<evidence type="ECO:0000256" key="7">
    <source>
        <dbReference type="ARBA" id="ARBA00023054"/>
    </source>
</evidence>
<dbReference type="GO" id="GO:0043565">
    <property type="term" value="F:sequence-specific DNA binding"/>
    <property type="evidence" value="ECO:0007669"/>
    <property type="project" value="UniProtKB-UniRule"/>
</dbReference>
<protein>
    <recommendedName>
        <fullName evidence="13">THAP domain-containing protein 1</fullName>
    </recommendedName>
</protein>
<evidence type="ECO:0000256" key="1">
    <source>
        <dbReference type="ARBA" id="ARBA00004642"/>
    </source>
</evidence>
<keyword evidence="3" id="KW-0479">Metal-binding</keyword>
<evidence type="ECO:0000256" key="8">
    <source>
        <dbReference type="ARBA" id="ARBA00023125"/>
    </source>
</evidence>
<evidence type="ECO:0000256" key="13">
    <source>
        <dbReference type="RuleBase" id="RU369073"/>
    </source>
</evidence>
<keyword evidence="5" id="KW-0862">Zinc</keyword>
<comment type="similarity">
    <text evidence="2 13">Belongs to the THAP1 family.</text>
</comment>
<evidence type="ECO:0000256" key="2">
    <source>
        <dbReference type="ARBA" id="ARBA00006177"/>
    </source>
</evidence>
<keyword evidence="11 13" id="KW-0131">Cell cycle</keyword>
<dbReference type="PROSITE" id="PS50950">
    <property type="entry name" value="ZF_THAP"/>
    <property type="match status" value="1"/>
</dbReference>
<sequence length="447" mass="51036">MPRLCAFCGCNNRVGCGLSFFAFPKDSTRRRKWLLNLMRADLSPDMTREESDRAGYVVCEQHFRPKDINSKGRRKRLAPEAVPILLHTIKEEQRDLEMPSTDVHAPVPLQDTPPYEQVVAMFNKLLAEKDEKIKDLKSSLQRERARMRLMKFRMNSKIRELKRKLEQQQNSSDDQGDQLTAASDCLPQAAKEFFDKQIAMAKVRKHGQRYDKKQKDMAIQLYKQSPSCYSELQKMFQLPSSTTLRRHQVVSQEASPSEEEDREPLGWPASQKDTPADPERGEEEKLADVAGWVVQKVAQDPEVSACTKCESLLVETNDTEHNYHTRMEKDAVSAVKKSTTSARLLHPSEAFKECISKCDSVIQKIPPNAMAPKKLKAYLRASGAFSELHRIHPAHSKAIERVAVNKYVMCRVVAELKETAQNRKRTHEKKSAACQELNVSTLEVNQD</sequence>
<dbReference type="SMART" id="SM00980">
    <property type="entry name" value="THAP"/>
    <property type="match status" value="1"/>
</dbReference>
<evidence type="ECO:0000256" key="5">
    <source>
        <dbReference type="ARBA" id="ARBA00022833"/>
    </source>
</evidence>
<dbReference type="GO" id="GO:0003700">
    <property type="term" value="F:DNA-binding transcription factor activity"/>
    <property type="evidence" value="ECO:0007669"/>
    <property type="project" value="UniProtKB-UniRule"/>
</dbReference>
<dbReference type="GO" id="GO:0001935">
    <property type="term" value="P:endothelial cell proliferation"/>
    <property type="evidence" value="ECO:0007669"/>
    <property type="project" value="UniProtKB-UniRule"/>
</dbReference>
<dbReference type="PANTHER" id="PTHR46600:SF1">
    <property type="entry name" value="THAP DOMAIN-CONTAINING PROTEIN 1"/>
    <property type="match status" value="1"/>
</dbReference>
<dbReference type="Proteomes" id="UP000695023">
    <property type="component" value="Unplaced"/>
</dbReference>
<dbReference type="InterPro" id="IPR038441">
    <property type="entry name" value="THAP_Znf_sf"/>
</dbReference>
<feature type="compositionally biased region" description="Basic and acidic residues" evidence="15">
    <location>
        <begin position="274"/>
        <end position="285"/>
    </location>
</feature>
<evidence type="ECO:0000313" key="18">
    <source>
        <dbReference type="RefSeq" id="XP_013769949.1"/>
    </source>
</evidence>
<keyword evidence="9 13" id="KW-0804">Transcription</keyword>
<feature type="compositionally biased region" description="Polar residues" evidence="15">
    <location>
        <begin position="243"/>
        <end position="255"/>
    </location>
</feature>
<comment type="function">
    <text evidence="13">DNA-binding transcription regulator that regulates endothelial cell proliferation and G1/S cell-cycle progression. Specifically binds the 5'-[AT]NTNN[GT]GGCA[AGT]-3' core DNA sequence and acts by modulating expression of pRB-E2F cell-cycle target genes.</text>
</comment>
<dbReference type="Gene3D" id="6.20.210.20">
    <property type="entry name" value="THAP domain"/>
    <property type="match status" value="1"/>
</dbReference>
<dbReference type="GeneID" id="102207650"/>
<organism evidence="17 18">
    <name type="scientific">Pundamilia nyererei</name>
    <dbReference type="NCBI Taxonomy" id="303518"/>
    <lineage>
        <taxon>Eukaryota</taxon>
        <taxon>Metazoa</taxon>
        <taxon>Chordata</taxon>
        <taxon>Craniata</taxon>
        <taxon>Vertebrata</taxon>
        <taxon>Euteleostomi</taxon>
        <taxon>Actinopterygii</taxon>
        <taxon>Neopterygii</taxon>
        <taxon>Teleostei</taxon>
        <taxon>Neoteleostei</taxon>
        <taxon>Acanthomorphata</taxon>
        <taxon>Ovalentaria</taxon>
        <taxon>Cichlomorphae</taxon>
        <taxon>Cichliformes</taxon>
        <taxon>Cichlidae</taxon>
        <taxon>African cichlids</taxon>
        <taxon>Pseudocrenilabrinae</taxon>
        <taxon>Haplochromini</taxon>
        <taxon>Pundamilia</taxon>
    </lineage>
</organism>
<dbReference type="SUPFAM" id="SSF57716">
    <property type="entry name" value="Glucocorticoid receptor-like (DNA-binding domain)"/>
    <property type="match status" value="1"/>
</dbReference>
<evidence type="ECO:0000313" key="17">
    <source>
        <dbReference type="Proteomes" id="UP000695023"/>
    </source>
</evidence>
<proteinExistence type="inferred from homology"/>
<dbReference type="GO" id="GO:0008270">
    <property type="term" value="F:zinc ion binding"/>
    <property type="evidence" value="ECO:0007669"/>
    <property type="project" value="UniProtKB-KW"/>
</dbReference>
<evidence type="ECO:0000256" key="3">
    <source>
        <dbReference type="ARBA" id="ARBA00022723"/>
    </source>
</evidence>
<evidence type="ECO:0000256" key="11">
    <source>
        <dbReference type="ARBA" id="ARBA00023306"/>
    </source>
</evidence>
<keyword evidence="4 12" id="KW-0863">Zinc-finger</keyword>
<evidence type="ECO:0000256" key="4">
    <source>
        <dbReference type="ARBA" id="ARBA00022771"/>
    </source>
</evidence>
<dbReference type="AlphaFoldDB" id="A0A9Y6MAH2"/>
<evidence type="ECO:0000256" key="14">
    <source>
        <dbReference type="SAM" id="Coils"/>
    </source>
</evidence>
<gene>
    <name evidence="18" type="primary">LOC102207650</name>
</gene>
<keyword evidence="17" id="KW-1185">Reference proteome</keyword>
<keyword evidence="8 12" id="KW-0238">DNA-binding</keyword>
<feature type="region of interest" description="Disordered" evidence="15">
    <location>
        <begin position="243"/>
        <end position="285"/>
    </location>
</feature>
<evidence type="ECO:0000259" key="16">
    <source>
        <dbReference type="PROSITE" id="PS50950"/>
    </source>
</evidence>
<dbReference type="Pfam" id="PF12017">
    <property type="entry name" value="Tnp_P_element"/>
    <property type="match status" value="1"/>
</dbReference>
<comment type="subcellular location">
    <subcellularLocation>
        <location evidence="1 13">Nucleus</location>
        <location evidence="1 13">Nucleoplasm</location>
    </subcellularLocation>
</comment>
<evidence type="ECO:0000256" key="10">
    <source>
        <dbReference type="ARBA" id="ARBA00023242"/>
    </source>
</evidence>
<accession>A0A9Y6MAH2</accession>
<dbReference type="InterPro" id="IPR026516">
    <property type="entry name" value="THAP1/10"/>
</dbReference>
<dbReference type="Pfam" id="PF05485">
    <property type="entry name" value="THAP"/>
    <property type="match status" value="1"/>
</dbReference>
<keyword evidence="10 13" id="KW-0539">Nucleus</keyword>
<feature type="domain" description="THAP-type" evidence="16">
    <location>
        <begin position="1"/>
        <end position="86"/>
    </location>
</feature>
<feature type="coiled-coil region" evidence="14">
    <location>
        <begin position="126"/>
        <end position="178"/>
    </location>
</feature>
<evidence type="ECO:0000256" key="6">
    <source>
        <dbReference type="ARBA" id="ARBA00023015"/>
    </source>
</evidence>
<keyword evidence="6 13" id="KW-0805">Transcription regulation</keyword>
<evidence type="ECO:0000256" key="12">
    <source>
        <dbReference type="PROSITE-ProRule" id="PRU00309"/>
    </source>
</evidence>
<dbReference type="InterPro" id="IPR006612">
    <property type="entry name" value="THAP_Znf"/>
</dbReference>
<dbReference type="InterPro" id="IPR021896">
    <property type="entry name" value="THAP9-like_HTH"/>
</dbReference>
<evidence type="ECO:0000256" key="9">
    <source>
        <dbReference type="ARBA" id="ARBA00023163"/>
    </source>
</evidence>
<dbReference type="SMART" id="SM00692">
    <property type="entry name" value="DM3"/>
    <property type="match status" value="1"/>
</dbReference>
<reference evidence="18" key="1">
    <citation type="submission" date="2025-08" db="UniProtKB">
        <authorList>
            <consortium name="RefSeq"/>
        </authorList>
    </citation>
    <scope>IDENTIFICATION</scope>
</reference>
<evidence type="ECO:0000256" key="15">
    <source>
        <dbReference type="SAM" id="MobiDB-lite"/>
    </source>
</evidence>
<keyword evidence="7 13" id="KW-0175">Coiled coil</keyword>
<dbReference type="RefSeq" id="XP_013769949.1">
    <property type="nucleotide sequence ID" value="XM_013914495.1"/>
</dbReference>
<name>A0A9Y6MAH2_9CICH</name>
<dbReference type="GO" id="GO:0005654">
    <property type="term" value="C:nucleoplasm"/>
    <property type="evidence" value="ECO:0007669"/>
    <property type="project" value="UniProtKB-SubCell"/>
</dbReference>